<feature type="domain" description="FtsX extracellular" evidence="12">
    <location>
        <begin position="1"/>
        <end position="91"/>
    </location>
</feature>
<evidence type="ECO:0000256" key="8">
    <source>
        <dbReference type="ARBA" id="ARBA00023136"/>
    </source>
</evidence>
<evidence type="ECO:0000256" key="5">
    <source>
        <dbReference type="ARBA" id="ARBA00022618"/>
    </source>
</evidence>
<evidence type="ECO:0000256" key="7">
    <source>
        <dbReference type="ARBA" id="ARBA00022989"/>
    </source>
</evidence>
<evidence type="ECO:0000256" key="4">
    <source>
        <dbReference type="ARBA" id="ARBA00022475"/>
    </source>
</evidence>
<dbReference type="PANTHER" id="PTHR47755">
    <property type="entry name" value="CELL DIVISION PROTEIN FTSX"/>
    <property type="match status" value="1"/>
</dbReference>
<dbReference type="GO" id="GO:0005886">
    <property type="term" value="C:plasma membrane"/>
    <property type="evidence" value="ECO:0007669"/>
    <property type="project" value="UniProtKB-SubCell"/>
</dbReference>
<feature type="transmembrane region" description="Helical" evidence="10">
    <location>
        <begin position="164"/>
        <end position="184"/>
    </location>
</feature>
<evidence type="ECO:0000256" key="3">
    <source>
        <dbReference type="ARBA" id="ARBA00021907"/>
    </source>
</evidence>
<comment type="subcellular location">
    <subcellularLocation>
        <location evidence="1">Cell membrane</location>
        <topology evidence="1">Multi-pass membrane protein</topology>
    </subcellularLocation>
</comment>
<feature type="transmembrane region" description="Helical" evidence="10">
    <location>
        <begin position="108"/>
        <end position="127"/>
    </location>
</feature>
<proteinExistence type="inferred from homology"/>
<keyword evidence="4" id="KW-1003">Cell membrane</keyword>
<evidence type="ECO:0000256" key="6">
    <source>
        <dbReference type="ARBA" id="ARBA00022692"/>
    </source>
</evidence>
<dbReference type="GO" id="GO:0051301">
    <property type="term" value="P:cell division"/>
    <property type="evidence" value="ECO:0007669"/>
    <property type="project" value="UniProtKB-KW"/>
</dbReference>
<keyword evidence="5" id="KW-0132">Cell division</keyword>
<gene>
    <name evidence="13" type="ORF">METZ01_LOCUS124245</name>
</gene>
<keyword evidence="6 10" id="KW-0812">Transmembrane</keyword>
<keyword evidence="8 10" id="KW-0472">Membrane</keyword>
<feature type="transmembrane region" description="Helical" evidence="10">
    <location>
        <begin position="204"/>
        <end position="224"/>
    </location>
</feature>
<evidence type="ECO:0000313" key="13">
    <source>
        <dbReference type="EMBL" id="SVA71391.1"/>
    </source>
</evidence>
<evidence type="ECO:0000259" key="11">
    <source>
        <dbReference type="Pfam" id="PF02687"/>
    </source>
</evidence>
<dbReference type="Pfam" id="PF02687">
    <property type="entry name" value="FtsX"/>
    <property type="match status" value="1"/>
</dbReference>
<accession>A0A381Y416</accession>
<name>A0A381Y416_9ZZZZ</name>
<organism evidence="13">
    <name type="scientific">marine metagenome</name>
    <dbReference type="NCBI Taxonomy" id="408172"/>
    <lineage>
        <taxon>unclassified sequences</taxon>
        <taxon>metagenomes</taxon>
        <taxon>ecological metagenomes</taxon>
    </lineage>
</organism>
<sequence>VFFKDNVPIQKVEEVVASFNQIKGVRSTTLITKNDAEKIFKSQFGEDIMNLVGYNPLPVSCVVNIVKDDINKINISPIINKLKSYVEVDEVNYQGRIIFQIESYYQKFIRIMSLILVTVIFITIFTISNTVRLTIYSREKLIESLQLIGATRAFIKAPFIIEGILHGFIGTILASALLVGGLIFGNDIIISLFSVKIEYDIKLLILLLGGISVFVSIIGGSRAVSKFLK</sequence>
<evidence type="ECO:0000256" key="1">
    <source>
        <dbReference type="ARBA" id="ARBA00004651"/>
    </source>
</evidence>
<evidence type="ECO:0000259" key="12">
    <source>
        <dbReference type="Pfam" id="PF18075"/>
    </source>
</evidence>
<dbReference type="InterPro" id="IPR003838">
    <property type="entry name" value="ABC3_permease_C"/>
</dbReference>
<evidence type="ECO:0000256" key="9">
    <source>
        <dbReference type="ARBA" id="ARBA00023306"/>
    </source>
</evidence>
<dbReference type="EMBL" id="UINC01017273">
    <property type="protein sequence ID" value="SVA71391.1"/>
    <property type="molecule type" value="Genomic_DNA"/>
</dbReference>
<keyword evidence="7 10" id="KW-1133">Transmembrane helix</keyword>
<feature type="non-terminal residue" evidence="13">
    <location>
        <position position="1"/>
    </location>
</feature>
<protein>
    <recommendedName>
        <fullName evidence="3">Cell division protein FtsX</fullName>
    </recommendedName>
</protein>
<comment type="similarity">
    <text evidence="2">Belongs to the ABC-4 integral membrane protein family. FtsX subfamily.</text>
</comment>
<evidence type="ECO:0000256" key="10">
    <source>
        <dbReference type="SAM" id="Phobius"/>
    </source>
</evidence>
<feature type="domain" description="ABC3 transporter permease C-terminal" evidence="11">
    <location>
        <begin position="114"/>
        <end position="219"/>
    </location>
</feature>
<keyword evidence="9" id="KW-0131">Cell cycle</keyword>
<reference evidence="13" key="1">
    <citation type="submission" date="2018-05" db="EMBL/GenBank/DDBJ databases">
        <authorList>
            <person name="Lanie J.A."/>
            <person name="Ng W.-L."/>
            <person name="Kazmierczak K.M."/>
            <person name="Andrzejewski T.M."/>
            <person name="Davidsen T.M."/>
            <person name="Wayne K.J."/>
            <person name="Tettelin H."/>
            <person name="Glass J.I."/>
            <person name="Rusch D."/>
            <person name="Podicherti R."/>
            <person name="Tsui H.-C.T."/>
            <person name="Winkler M.E."/>
        </authorList>
    </citation>
    <scope>NUCLEOTIDE SEQUENCE</scope>
</reference>
<dbReference type="Gene3D" id="3.30.70.3040">
    <property type="match status" value="1"/>
</dbReference>
<evidence type="ECO:0000256" key="2">
    <source>
        <dbReference type="ARBA" id="ARBA00007379"/>
    </source>
</evidence>
<dbReference type="PANTHER" id="PTHR47755:SF1">
    <property type="entry name" value="CELL DIVISION PROTEIN FTSX"/>
    <property type="match status" value="1"/>
</dbReference>
<dbReference type="InterPro" id="IPR040690">
    <property type="entry name" value="FtsX_ECD"/>
</dbReference>
<dbReference type="InterPro" id="IPR004513">
    <property type="entry name" value="FtsX"/>
</dbReference>
<dbReference type="Pfam" id="PF18075">
    <property type="entry name" value="FtsX_ECD"/>
    <property type="match status" value="1"/>
</dbReference>
<dbReference type="AlphaFoldDB" id="A0A381Y416"/>